<accession>A0ACC2UX87</accession>
<protein>
    <submittedName>
        <fullName evidence="1">Uncharacterized protein</fullName>
    </submittedName>
</protein>
<sequence>MILLIDSYDSFTNNLRLLIAESTGEEVITIHNDTFEPEQYSDFVKSYLPLFEYIVIGPGPGHPENAKDVGIAGWLYKHYKQNPGTTLVPIFGVCLGFQSMCNEFGNRVNRLHSIRHGQVYDVIPLSDTDSSVSHKLFPTKEKTPCVRYHSLHVPMEDLTDDIVPLAYCDDVNGSTTTRVLMAGRHRSLPIYGVQYHPESVCSSSGIELVKNFHAIAKEYPHVAADSPPQLLDEIRRFDIRYREDHKFHSPEPSTDTAYYMVPISLPTAKPVAICDYLYKKSGKTDFFLLNSASNPCQWSIIGFPVLGESCVITHSTDENNIVELGKFGLPERQRLDLQALGHADIWSYLKKTFEKAYIPPATFDKHQKLPFYGGYMGLASYEEGQHIRFEKLKSMTNGSTPDLKLVHIERSLVYDHENNQWYLLSIKPDDSQWCKDMSDELLGAENDGKLVINLANIASSVKDLAEDENIEFELPDRKTYQKQFQACQEYLHSGDSYELCLTTQLKLKLPAKIHPWEIYLILTLRKNPSPYSCFMLFDDVILISSSPERFLSWQQTSGGKRKVEFRPIKGTVKKTPEVDLKAATDILRTPKEMGENLMIVDLIRHDLYLYVDKVEVSLLMSVEEYSTMFQLVSVIRGEIDHKHGIDVLECSLPPGSMTGAPKKRSVELLQDIEAMQPITNGGRRGVYSGVCGYWSVTDEAVWSVVIRSVFHYTDDKHNLDQYKLWRIGAGGAITVLSEEKGEWDEMVVKLTSALLSFT</sequence>
<reference evidence="1" key="1">
    <citation type="submission" date="2023-04" db="EMBL/GenBank/DDBJ databases">
        <title>Draft Genome sequencing of Naganishia species isolated from polar environments using Oxford Nanopore Technology.</title>
        <authorList>
            <person name="Leo P."/>
            <person name="Venkateswaran K."/>
        </authorList>
    </citation>
    <scope>NUCLEOTIDE SEQUENCE</scope>
    <source>
        <strain evidence="1">MNA-CCFEE 5261</strain>
    </source>
</reference>
<proteinExistence type="predicted"/>
<keyword evidence="2" id="KW-1185">Reference proteome</keyword>
<evidence type="ECO:0000313" key="1">
    <source>
        <dbReference type="EMBL" id="KAJ9090977.1"/>
    </source>
</evidence>
<dbReference type="Proteomes" id="UP001241377">
    <property type="component" value="Unassembled WGS sequence"/>
</dbReference>
<dbReference type="EMBL" id="JASBWR010000158">
    <property type="protein sequence ID" value="KAJ9090977.1"/>
    <property type="molecule type" value="Genomic_DNA"/>
</dbReference>
<name>A0ACC2UX87_9TREE</name>
<gene>
    <name evidence="1" type="ORF">QFC19_009323</name>
</gene>
<evidence type="ECO:0000313" key="2">
    <source>
        <dbReference type="Proteomes" id="UP001241377"/>
    </source>
</evidence>
<comment type="caution">
    <text evidence="1">The sequence shown here is derived from an EMBL/GenBank/DDBJ whole genome shotgun (WGS) entry which is preliminary data.</text>
</comment>
<organism evidence="1 2">
    <name type="scientific">Naganishia cerealis</name>
    <dbReference type="NCBI Taxonomy" id="610337"/>
    <lineage>
        <taxon>Eukaryota</taxon>
        <taxon>Fungi</taxon>
        <taxon>Dikarya</taxon>
        <taxon>Basidiomycota</taxon>
        <taxon>Agaricomycotina</taxon>
        <taxon>Tremellomycetes</taxon>
        <taxon>Filobasidiales</taxon>
        <taxon>Filobasidiaceae</taxon>
        <taxon>Naganishia</taxon>
    </lineage>
</organism>